<comment type="caution">
    <text evidence="1">The sequence shown here is derived from an EMBL/GenBank/DDBJ whole genome shotgun (WGS) entry which is preliminary data.</text>
</comment>
<name>A0ACB9J5W9_9ASTR</name>
<keyword evidence="2" id="KW-1185">Reference proteome</keyword>
<reference evidence="1 2" key="2">
    <citation type="journal article" date="2022" name="Mol. Ecol. Resour.">
        <title>The genomes of chicory, endive, great burdock and yacon provide insights into Asteraceae paleo-polyploidization history and plant inulin production.</title>
        <authorList>
            <person name="Fan W."/>
            <person name="Wang S."/>
            <person name="Wang H."/>
            <person name="Wang A."/>
            <person name="Jiang F."/>
            <person name="Liu H."/>
            <person name="Zhao H."/>
            <person name="Xu D."/>
            <person name="Zhang Y."/>
        </authorList>
    </citation>
    <scope>NUCLEOTIDE SEQUENCE [LARGE SCALE GENOMIC DNA]</scope>
    <source>
        <strain evidence="2">cv. Yunnan</strain>
        <tissue evidence="1">Leaves</tissue>
    </source>
</reference>
<organism evidence="1 2">
    <name type="scientific">Smallanthus sonchifolius</name>
    <dbReference type="NCBI Taxonomy" id="185202"/>
    <lineage>
        <taxon>Eukaryota</taxon>
        <taxon>Viridiplantae</taxon>
        <taxon>Streptophyta</taxon>
        <taxon>Embryophyta</taxon>
        <taxon>Tracheophyta</taxon>
        <taxon>Spermatophyta</taxon>
        <taxon>Magnoliopsida</taxon>
        <taxon>eudicotyledons</taxon>
        <taxon>Gunneridae</taxon>
        <taxon>Pentapetalae</taxon>
        <taxon>asterids</taxon>
        <taxon>campanulids</taxon>
        <taxon>Asterales</taxon>
        <taxon>Asteraceae</taxon>
        <taxon>Asteroideae</taxon>
        <taxon>Heliantheae alliance</taxon>
        <taxon>Millerieae</taxon>
        <taxon>Smallanthus</taxon>
    </lineage>
</organism>
<evidence type="ECO:0000313" key="1">
    <source>
        <dbReference type="EMBL" id="KAI3815584.1"/>
    </source>
</evidence>
<dbReference type="EMBL" id="CM042022">
    <property type="protein sequence ID" value="KAI3815584.1"/>
    <property type="molecule type" value="Genomic_DNA"/>
</dbReference>
<proteinExistence type="predicted"/>
<reference evidence="2" key="1">
    <citation type="journal article" date="2022" name="Mol. Ecol. Resour.">
        <title>The genomes of chicory, endive, great burdock and yacon provide insights into Asteraceae palaeo-polyploidization history and plant inulin production.</title>
        <authorList>
            <person name="Fan W."/>
            <person name="Wang S."/>
            <person name="Wang H."/>
            <person name="Wang A."/>
            <person name="Jiang F."/>
            <person name="Liu H."/>
            <person name="Zhao H."/>
            <person name="Xu D."/>
            <person name="Zhang Y."/>
        </authorList>
    </citation>
    <scope>NUCLEOTIDE SEQUENCE [LARGE SCALE GENOMIC DNA]</scope>
    <source>
        <strain evidence="2">cv. Yunnan</strain>
    </source>
</reference>
<dbReference type="Proteomes" id="UP001056120">
    <property type="component" value="Linkage Group LG05"/>
</dbReference>
<sequence>MESASSQAPASTTFSSDYRLYFPKSSISLKRPSIDLPSVMEAIEASEVRTRLSNVTSSSLSENENLNEDSSVNAVDAANTIANNTNVVVDIEDSSTMNEESLIKIKAILRKGYSWRWYQHIGSTRNILWKILLAKFTKDF</sequence>
<protein>
    <submittedName>
        <fullName evidence="1">Uncharacterized protein</fullName>
    </submittedName>
</protein>
<evidence type="ECO:0000313" key="2">
    <source>
        <dbReference type="Proteomes" id="UP001056120"/>
    </source>
</evidence>
<gene>
    <name evidence="1" type="ORF">L1987_15256</name>
</gene>
<accession>A0ACB9J5W9</accession>